<name>A0ABU6JJ75_9BURK</name>
<evidence type="ECO:0000313" key="2">
    <source>
        <dbReference type="Proteomes" id="UP001352263"/>
    </source>
</evidence>
<sequence>MKIKTRTEQLDQLYEPKDGIRYIVILHDGRKVEGQWSAATSRFYIDQAQSVFVLRKEAFDWWPAIV</sequence>
<reference evidence="1 2" key="1">
    <citation type="submission" date="2023-10" db="EMBL/GenBank/DDBJ databases">
        <title>Noviherbaspirillum sp. CPCC 100848 genome assembly.</title>
        <authorList>
            <person name="Li X.Y."/>
            <person name="Fang X.M."/>
        </authorList>
    </citation>
    <scope>NUCLEOTIDE SEQUENCE [LARGE SCALE GENOMIC DNA]</scope>
    <source>
        <strain evidence="1 2">CPCC 100848</strain>
    </source>
</reference>
<comment type="caution">
    <text evidence="1">The sequence shown here is derived from an EMBL/GenBank/DDBJ whole genome shotgun (WGS) entry which is preliminary data.</text>
</comment>
<accession>A0ABU6JJ75</accession>
<dbReference type="RefSeq" id="WP_326510332.1">
    <property type="nucleotide sequence ID" value="NZ_JAWIIV010000072.1"/>
</dbReference>
<evidence type="ECO:0000313" key="1">
    <source>
        <dbReference type="EMBL" id="MEC4723729.1"/>
    </source>
</evidence>
<organism evidence="1 2">
    <name type="scientific">Noviherbaspirillum album</name>
    <dbReference type="NCBI Taxonomy" id="3080276"/>
    <lineage>
        <taxon>Bacteria</taxon>
        <taxon>Pseudomonadati</taxon>
        <taxon>Pseudomonadota</taxon>
        <taxon>Betaproteobacteria</taxon>
        <taxon>Burkholderiales</taxon>
        <taxon>Oxalobacteraceae</taxon>
        <taxon>Noviherbaspirillum</taxon>
    </lineage>
</organism>
<proteinExistence type="predicted"/>
<dbReference type="Proteomes" id="UP001352263">
    <property type="component" value="Unassembled WGS sequence"/>
</dbReference>
<protein>
    <submittedName>
        <fullName evidence="1">Uncharacterized protein</fullName>
    </submittedName>
</protein>
<dbReference type="EMBL" id="JAWIIV010000072">
    <property type="protein sequence ID" value="MEC4723729.1"/>
    <property type="molecule type" value="Genomic_DNA"/>
</dbReference>
<gene>
    <name evidence="1" type="ORF">RY831_31900</name>
</gene>
<keyword evidence="2" id="KW-1185">Reference proteome</keyword>